<dbReference type="InterPro" id="IPR043128">
    <property type="entry name" value="Rev_trsase/Diguanyl_cyclase"/>
</dbReference>
<dbReference type="InterPro" id="IPR000477">
    <property type="entry name" value="RT_dom"/>
</dbReference>
<reference evidence="2 3" key="1">
    <citation type="journal article" date="2017" name="Nat. Commun.">
        <title>Genome assembly with in vitro proximity ligation data and whole-genome triplication in lettuce.</title>
        <authorList>
            <person name="Reyes-Chin-Wo S."/>
            <person name="Wang Z."/>
            <person name="Yang X."/>
            <person name="Kozik A."/>
            <person name="Arikit S."/>
            <person name="Song C."/>
            <person name="Xia L."/>
            <person name="Froenicke L."/>
            <person name="Lavelle D.O."/>
            <person name="Truco M.J."/>
            <person name="Xia R."/>
            <person name="Zhu S."/>
            <person name="Xu C."/>
            <person name="Xu H."/>
            <person name="Xu X."/>
            <person name="Cox K."/>
            <person name="Korf I."/>
            <person name="Meyers B.C."/>
            <person name="Michelmore R.W."/>
        </authorList>
    </citation>
    <scope>NUCLEOTIDE SEQUENCE [LARGE SCALE GENOMIC DNA]</scope>
    <source>
        <strain evidence="3">cv. Salinas</strain>
        <tissue evidence="2">Seedlings</tissue>
    </source>
</reference>
<gene>
    <name evidence="2" type="ORF">LSAT_V11C100009930</name>
</gene>
<comment type="caution">
    <text evidence="2">The sequence shown here is derived from an EMBL/GenBank/DDBJ whole genome shotgun (WGS) entry which is preliminary data.</text>
</comment>
<dbReference type="EMBL" id="NBSK02000001">
    <property type="protein sequence ID" value="KAJ0225480.1"/>
    <property type="molecule type" value="Genomic_DNA"/>
</dbReference>
<evidence type="ECO:0000313" key="2">
    <source>
        <dbReference type="EMBL" id="KAJ0225480.1"/>
    </source>
</evidence>
<name>A0A9R1WML5_LACSA</name>
<protein>
    <recommendedName>
        <fullName evidence="1">Reverse transcriptase domain-containing protein</fullName>
    </recommendedName>
</protein>
<sequence length="109" mass="12454">MPFGLKNVGATYQRLMDKVFSDQIGRNIKVYIENMVIKSRNEEMLLQDVEETFKTLVKAQMKLNPAKCTFGVEEGQFLGYQVSREGILPNTTKIQEFPESKTPHNLKGV</sequence>
<keyword evidence="3" id="KW-1185">Reference proteome</keyword>
<dbReference type="InterPro" id="IPR053134">
    <property type="entry name" value="RNA-dir_DNA_polymerase"/>
</dbReference>
<organism evidence="2 3">
    <name type="scientific">Lactuca sativa</name>
    <name type="common">Garden lettuce</name>
    <dbReference type="NCBI Taxonomy" id="4236"/>
    <lineage>
        <taxon>Eukaryota</taxon>
        <taxon>Viridiplantae</taxon>
        <taxon>Streptophyta</taxon>
        <taxon>Embryophyta</taxon>
        <taxon>Tracheophyta</taxon>
        <taxon>Spermatophyta</taxon>
        <taxon>Magnoliopsida</taxon>
        <taxon>eudicotyledons</taxon>
        <taxon>Gunneridae</taxon>
        <taxon>Pentapetalae</taxon>
        <taxon>asterids</taxon>
        <taxon>campanulids</taxon>
        <taxon>Asterales</taxon>
        <taxon>Asteraceae</taxon>
        <taxon>Cichorioideae</taxon>
        <taxon>Cichorieae</taxon>
        <taxon>Lactucinae</taxon>
        <taxon>Lactuca</taxon>
    </lineage>
</organism>
<dbReference type="InterPro" id="IPR043502">
    <property type="entry name" value="DNA/RNA_pol_sf"/>
</dbReference>
<dbReference type="SUPFAM" id="SSF56672">
    <property type="entry name" value="DNA/RNA polymerases"/>
    <property type="match status" value="1"/>
</dbReference>
<dbReference type="Proteomes" id="UP000235145">
    <property type="component" value="Unassembled WGS sequence"/>
</dbReference>
<dbReference type="Gene3D" id="3.30.70.270">
    <property type="match status" value="1"/>
</dbReference>
<proteinExistence type="predicted"/>
<feature type="domain" description="Reverse transcriptase" evidence="1">
    <location>
        <begin position="1"/>
        <end position="82"/>
    </location>
</feature>
<dbReference type="Pfam" id="PF00078">
    <property type="entry name" value="RVT_1"/>
    <property type="match status" value="1"/>
</dbReference>
<dbReference type="PANTHER" id="PTHR24559">
    <property type="entry name" value="TRANSPOSON TY3-I GAG-POL POLYPROTEIN"/>
    <property type="match status" value="1"/>
</dbReference>
<dbReference type="CDD" id="cd01647">
    <property type="entry name" value="RT_LTR"/>
    <property type="match status" value="1"/>
</dbReference>
<dbReference type="AlphaFoldDB" id="A0A9R1WML5"/>
<evidence type="ECO:0000259" key="1">
    <source>
        <dbReference type="Pfam" id="PF00078"/>
    </source>
</evidence>
<accession>A0A9R1WML5</accession>
<dbReference type="PANTHER" id="PTHR24559:SF444">
    <property type="entry name" value="REVERSE TRANSCRIPTASE DOMAIN-CONTAINING PROTEIN"/>
    <property type="match status" value="1"/>
</dbReference>
<evidence type="ECO:0000313" key="3">
    <source>
        <dbReference type="Proteomes" id="UP000235145"/>
    </source>
</evidence>